<reference evidence="2 3" key="1">
    <citation type="submission" date="2020-04" db="EMBL/GenBank/DDBJ databases">
        <authorList>
            <person name="Zhang R."/>
            <person name="Schippers A."/>
        </authorList>
    </citation>
    <scope>NUCLEOTIDE SEQUENCE [LARGE SCALE GENOMIC DNA]</scope>
    <source>
        <strain evidence="2 3">DSM 109850</strain>
    </source>
</reference>
<evidence type="ECO:0000313" key="2">
    <source>
        <dbReference type="EMBL" id="NMP21686.1"/>
    </source>
</evidence>
<keyword evidence="3" id="KW-1185">Reference proteome</keyword>
<dbReference type="PANTHER" id="PTHR42951:SF4">
    <property type="entry name" value="ACYL-COENZYME A THIOESTERASE MBLAC2"/>
    <property type="match status" value="1"/>
</dbReference>
<feature type="domain" description="Metallo-beta-lactamase" evidence="1">
    <location>
        <begin position="44"/>
        <end position="217"/>
    </location>
</feature>
<dbReference type="SUPFAM" id="SSF56281">
    <property type="entry name" value="Metallo-hydrolase/oxidoreductase"/>
    <property type="match status" value="1"/>
</dbReference>
<proteinExistence type="predicted"/>
<dbReference type="SMART" id="SM00849">
    <property type="entry name" value="Lactamase_B"/>
    <property type="match status" value="1"/>
</dbReference>
<dbReference type="GO" id="GO:0016787">
    <property type="term" value="F:hydrolase activity"/>
    <property type="evidence" value="ECO:0007669"/>
    <property type="project" value="UniProtKB-KW"/>
</dbReference>
<dbReference type="InterPro" id="IPR050855">
    <property type="entry name" value="NDM-1-like"/>
</dbReference>
<sequence length="299" mass="33610">MESPMEVDQLVWNYGRKGEPPIQVLWIGHHTVILRQSKRTSYEAPFLYLLFGSVRAILFDTGATRDPARFPLRETVDDLMASWLSSHPHAEPYELIVAHTHAHGDHVAGDAQFHDRAHTTIVPHSPEDVAKFFGLTSWPEGRALFDLGGRILTVFPIPGHQKASIAVYDPDTEFLLTGDTVYPGRLYVQDSEAFRQSLERLSAFVDAVPISRVMGCHIEMTRTAGRDFPIGATYQPREAPLPMTSRDLKEVAQAAKESLNKRGVHRRDRFIIYQGQPMGALLVHAVRLLLSRVTSPERS</sequence>
<protein>
    <submittedName>
        <fullName evidence="2">MBL fold metallo-hydrolase</fullName>
    </submittedName>
</protein>
<dbReference type="InterPro" id="IPR001279">
    <property type="entry name" value="Metallo-B-lactamas"/>
</dbReference>
<organism evidence="2 3">
    <name type="scientific">Sulfobacillus harzensis</name>
    <dbReference type="NCBI Taxonomy" id="2729629"/>
    <lineage>
        <taxon>Bacteria</taxon>
        <taxon>Bacillati</taxon>
        <taxon>Bacillota</taxon>
        <taxon>Clostridia</taxon>
        <taxon>Eubacteriales</taxon>
        <taxon>Clostridiales Family XVII. Incertae Sedis</taxon>
        <taxon>Sulfobacillus</taxon>
    </lineage>
</organism>
<accession>A0A7Y0L2T0</accession>
<dbReference type="Proteomes" id="UP000533476">
    <property type="component" value="Unassembled WGS sequence"/>
</dbReference>
<evidence type="ECO:0000259" key="1">
    <source>
        <dbReference type="SMART" id="SM00849"/>
    </source>
</evidence>
<name>A0A7Y0L2T0_9FIRM</name>
<evidence type="ECO:0000313" key="3">
    <source>
        <dbReference type="Proteomes" id="UP000533476"/>
    </source>
</evidence>
<gene>
    <name evidence="2" type="ORF">HIJ39_04865</name>
</gene>
<dbReference type="Gene3D" id="3.60.15.10">
    <property type="entry name" value="Ribonuclease Z/Hydroxyacylglutathione hydrolase-like"/>
    <property type="match status" value="1"/>
</dbReference>
<dbReference type="Pfam" id="PF00753">
    <property type="entry name" value="Lactamase_B"/>
    <property type="match status" value="1"/>
</dbReference>
<dbReference type="PANTHER" id="PTHR42951">
    <property type="entry name" value="METALLO-BETA-LACTAMASE DOMAIN-CONTAINING"/>
    <property type="match status" value="1"/>
</dbReference>
<dbReference type="AlphaFoldDB" id="A0A7Y0L2T0"/>
<comment type="caution">
    <text evidence="2">The sequence shown here is derived from an EMBL/GenBank/DDBJ whole genome shotgun (WGS) entry which is preliminary data.</text>
</comment>
<keyword evidence="2" id="KW-0378">Hydrolase</keyword>
<dbReference type="InterPro" id="IPR036866">
    <property type="entry name" value="RibonucZ/Hydroxyglut_hydro"/>
</dbReference>
<dbReference type="EMBL" id="JABBVZ010000011">
    <property type="protein sequence ID" value="NMP21686.1"/>
    <property type="molecule type" value="Genomic_DNA"/>
</dbReference>